<evidence type="ECO:0000256" key="2">
    <source>
        <dbReference type="ARBA" id="ARBA00008163"/>
    </source>
</evidence>
<dbReference type="RefSeq" id="WP_228548741.1">
    <property type="nucleotide sequence ID" value="NZ_ARXX01000061.1"/>
</dbReference>
<proteinExistence type="inferred from homology"/>
<accession>A0ABS0AUN3</accession>
<protein>
    <submittedName>
        <fullName evidence="8">Membrane protein involved in aromatic hydrocarbon degradation</fullName>
    </submittedName>
</protein>
<keyword evidence="6" id="KW-0472">Membrane</keyword>
<comment type="subcellular location">
    <subcellularLocation>
        <location evidence="1">Cell outer membrane</location>
        <topology evidence="1">Multi-pass membrane protein</topology>
    </subcellularLocation>
</comment>
<dbReference type="PANTHER" id="PTHR35093">
    <property type="entry name" value="OUTER MEMBRANE PROTEIN NMB0088-RELATED"/>
    <property type="match status" value="1"/>
</dbReference>
<dbReference type="Gene3D" id="2.40.160.60">
    <property type="entry name" value="Outer membrane protein transport protein (OMPP1/FadL/TodX)"/>
    <property type="match status" value="1"/>
</dbReference>
<evidence type="ECO:0000256" key="3">
    <source>
        <dbReference type="ARBA" id="ARBA00022452"/>
    </source>
</evidence>
<sequence length="425" mass="46324">MLALSSTAAAGMSNAPSTYGMFPSDVASAQAFSMFSDKANAVFYNPAALAQDTRGQLTGAILHGEPDIGYKDATGPGPNSKRINNEPSQQLILGLKADASDLLTTGHPIYLALMLGSEEYGREMLAFESQTSRDGQYLTYGRNPLFLNVGAATPIWRGIDFGASINITLQNDADLDTQLELSGETRYENLDVSAETSYRPIVGVSMNWGETFCPDNACWLNNLDTALAFRGYSKTTTSIAATPNVPGLIDALPIRVVDVIEGYQPDIYSVGIRYDFGRTRLALTGEYQVWSDLSEEFEGDTVKDQGNLQFQDTIVPRVGLEFDFTPSFMFTTGVAWEESPLEDQTSRDVNYLDADKLVIGAGLSATFQNPPLLAWPLTVDLAYQYQKLDERRFDIVTTQSGDPVPDSVVTEGDVNVFSGSVTLKF</sequence>
<evidence type="ECO:0000256" key="4">
    <source>
        <dbReference type="ARBA" id="ARBA00022692"/>
    </source>
</evidence>
<reference evidence="8 9" key="1">
    <citation type="submission" date="2012-09" db="EMBL/GenBank/DDBJ databases">
        <title>Genome Sequence of alkane-degrading Bacterium Alcanivorax sp. 521-1.</title>
        <authorList>
            <person name="Lai Q."/>
            <person name="Shao Z."/>
        </authorList>
    </citation>
    <scope>NUCLEOTIDE SEQUENCE [LARGE SCALE GENOMIC DNA]</scope>
    <source>
        <strain evidence="8 9">521-1</strain>
    </source>
</reference>
<dbReference type="SUPFAM" id="SSF56935">
    <property type="entry name" value="Porins"/>
    <property type="match status" value="1"/>
</dbReference>
<evidence type="ECO:0000256" key="6">
    <source>
        <dbReference type="ARBA" id="ARBA00023136"/>
    </source>
</evidence>
<evidence type="ECO:0000256" key="1">
    <source>
        <dbReference type="ARBA" id="ARBA00004571"/>
    </source>
</evidence>
<name>A0ABS0AUN3_9GAMM</name>
<gene>
    <name evidence="8" type="ORF">Y5W_03137</name>
</gene>
<keyword evidence="7" id="KW-0998">Cell outer membrane</keyword>
<evidence type="ECO:0000313" key="9">
    <source>
        <dbReference type="Proteomes" id="UP000662703"/>
    </source>
</evidence>
<evidence type="ECO:0000256" key="7">
    <source>
        <dbReference type="ARBA" id="ARBA00023237"/>
    </source>
</evidence>
<evidence type="ECO:0000313" key="8">
    <source>
        <dbReference type="EMBL" id="MBF5057843.1"/>
    </source>
</evidence>
<keyword evidence="5" id="KW-0732">Signal</keyword>
<keyword evidence="9" id="KW-1185">Reference proteome</keyword>
<keyword evidence="4" id="KW-0812">Transmembrane</keyword>
<comment type="caution">
    <text evidence="8">The sequence shown here is derived from an EMBL/GenBank/DDBJ whole genome shotgun (WGS) entry which is preliminary data.</text>
</comment>
<keyword evidence="3" id="KW-1134">Transmembrane beta strand</keyword>
<dbReference type="PANTHER" id="PTHR35093:SF8">
    <property type="entry name" value="OUTER MEMBRANE PROTEIN NMB0088-RELATED"/>
    <property type="match status" value="1"/>
</dbReference>
<dbReference type="Proteomes" id="UP000662703">
    <property type="component" value="Unassembled WGS sequence"/>
</dbReference>
<organism evidence="8 9">
    <name type="scientific">Alloalcanivorax profundimaris</name>
    <dbReference type="NCBI Taxonomy" id="2735259"/>
    <lineage>
        <taxon>Bacteria</taxon>
        <taxon>Pseudomonadati</taxon>
        <taxon>Pseudomonadota</taxon>
        <taxon>Gammaproteobacteria</taxon>
        <taxon>Oceanospirillales</taxon>
        <taxon>Alcanivoracaceae</taxon>
        <taxon>Alloalcanivorax</taxon>
    </lineage>
</organism>
<dbReference type="EMBL" id="ARXX01000061">
    <property type="protein sequence ID" value="MBF5057843.1"/>
    <property type="molecule type" value="Genomic_DNA"/>
</dbReference>
<dbReference type="InterPro" id="IPR005017">
    <property type="entry name" value="OMPP1/FadL/TodX"/>
</dbReference>
<dbReference type="Pfam" id="PF03349">
    <property type="entry name" value="Toluene_X"/>
    <property type="match status" value="1"/>
</dbReference>
<evidence type="ECO:0000256" key="5">
    <source>
        <dbReference type="ARBA" id="ARBA00022729"/>
    </source>
</evidence>
<comment type="similarity">
    <text evidence="2">Belongs to the OmpP1/FadL family.</text>
</comment>